<dbReference type="KEGG" id="hor:Hore_06450"/>
<reference evidence="1 2" key="1">
    <citation type="journal article" date="2009" name="PLoS ONE">
        <title>Genome analysis of the anaerobic thermohalophilic bacterium Halothermothrix orenii.</title>
        <authorList>
            <person name="Mavromatis K."/>
            <person name="Ivanova N."/>
            <person name="Anderson I."/>
            <person name="Lykidis A."/>
            <person name="Hooper S.D."/>
            <person name="Sun H."/>
            <person name="Kunin V."/>
            <person name="Lapidus A."/>
            <person name="Hugenholtz P."/>
            <person name="Patel B."/>
            <person name="Kyrpides N.C."/>
        </authorList>
    </citation>
    <scope>NUCLEOTIDE SEQUENCE [LARGE SCALE GENOMIC DNA]</scope>
    <source>
        <strain evidence="2">H 168 / OCM 544 / DSM 9562</strain>
    </source>
</reference>
<evidence type="ECO:0000313" key="1">
    <source>
        <dbReference type="EMBL" id="ACL69402.1"/>
    </source>
</evidence>
<name>B8D2H5_HALOH</name>
<dbReference type="EMBL" id="CP001098">
    <property type="protein sequence ID" value="ACL69402.1"/>
    <property type="molecule type" value="Genomic_DNA"/>
</dbReference>
<organism evidence="1 2">
    <name type="scientific">Halothermothrix orenii (strain H 168 / OCM 544 / DSM 9562)</name>
    <dbReference type="NCBI Taxonomy" id="373903"/>
    <lineage>
        <taxon>Bacteria</taxon>
        <taxon>Bacillati</taxon>
        <taxon>Bacillota</taxon>
        <taxon>Clostridia</taxon>
        <taxon>Halanaerobiales</taxon>
        <taxon>Halothermotrichaceae</taxon>
        <taxon>Halothermothrix</taxon>
    </lineage>
</organism>
<proteinExistence type="predicted"/>
<dbReference type="HOGENOM" id="CLU_2633178_0_0_9"/>
<dbReference type="RefSeq" id="WP_012635590.1">
    <property type="nucleotide sequence ID" value="NC_011899.1"/>
</dbReference>
<accession>B8D2H5</accession>
<dbReference type="AlphaFoldDB" id="B8D2H5"/>
<keyword evidence="2" id="KW-1185">Reference proteome</keyword>
<gene>
    <name evidence="1" type="ordered locus">Hore_06450</name>
</gene>
<evidence type="ECO:0000313" key="2">
    <source>
        <dbReference type="Proteomes" id="UP000000719"/>
    </source>
</evidence>
<dbReference type="OrthoDB" id="2376725at2"/>
<dbReference type="STRING" id="373903.Hore_06450"/>
<sequence length="77" mass="8759">MNIKNEDNENVNPENRKTRVIKYGGIKYVNNVPLEQINSFIEGLPEDKRSSMAEVTKILEDRGMITLIPDDEPSPPC</sequence>
<dbReference type="Proteomes" id="UP000000719">
    <property type="component" value="Chromosome"/>
</dbReference>
<protein>
    <submittedName>
        <fullName evidence="1">Uncharacterized protein</fullName>
    </submittedName>
</protein>